<accession>A0A1G7D7Z4</accession>
<feature type="domain" description="FHA" evidence="2">
    <location>
        <begin position="26"/>
        <end position="76"/>
    </location>
</feature>
<feature type="compositionally biased region" description="Low complexity" evidence="1">
    <location>
        <begin position="204"/>
        <end position="229"/>
    </location>
</feature>
<dbReference type="Gene3D" id="2.60.200.20">
    <property type="match status" value="1"/>
</dbReference>
<organism evidence="3 4">
    <name type="scientific">Paracoccus isoporae</name>
    <dbReference type="NCBI Taxonomy" id="591205"/>
    <lineage>
        <taxon>Bacteria</taxon>
        <taxon>Pseudomonadati</taxon>
        <taxon>Pseudomonadota</taxon>
        <taxon>Alphaproteobacteria</taxon>
        <taxon>Rhodobacterales</taxon>
        <taxon>Paracoccaceae</taxon>
        <taxon>Paracoccus</taxon>
    </lineage>
</organism>
<dbReference type="CDD" id="cd00060">
    <property type="entry name" value="FHA"/>
    <property type="match status" value="1"/>
</dbReference>
<evidence type="ECO:0000256" key="1">
    <source>
        <dbReference type="SAM" id="MobiDB-lite"/>
    </source>
</evidence>
<dbReference type="Pfam" id="PF20232">
    <property type="entry name" value="T6SS_FHA_C"/>
    <property type="match status" value="1"/>
</dbReference>
<dbReference type="InterPro" id="IPR008984">
    <property type="entry name" value="SMAD_FHA_dom_sf"/>
</dbReference>
<dbReference type="PROSITE" id="PS50006">
    <property type="entry name" value="FHA_DOMAIN"/>
    <property type="match status" value="1"/>
</dbReference>
<evidence type="ECO:0000259" key="2">
    <source>
        <dbReference type="PROSITE" id="PS50006"/>
    </source>
</evidence>
<dbReference type="Proteomes" id="UP000199344">
    <property type="component" value="Unassembled WGS sequence"/>
</dbReference>
<name>A0A1G7D7Z4_9RHOB</name>
<feature type="region of interest" description="Disordered" evidence="1">
    <location>
        <begin position="109"/>
        <end position="327"/>
    </location>
</feature>
<dbReference type="RefSeq" id="WP_090524016.1">
    <property type="nucleotide sequence ID" value="NZ_FNAH01000007.1"/>
</dbReference>
<dbReference type="AlphaFoldDB" id="A0A1G7D7Z4"/>
<dbReference type="Pfam" id="PF00498">
    <property type="entry name" value="FHA"/>
    <property type="match status" value="1"/>
</dbReference>
<dbReference type="InterPro" id="IPR000253">
    <property type="entry name" value="FHA_dom"/>
</dbReference>
<feature type="compositionally biased region" description="Polar residues" evidence="1">
    <location>
        <begin position="258"/>
        <end position="269"/>
    </location>
</feature>
<dbReference type="STRING" id="591205.SAMN05421538_10717"/>
<feature type="compositionally biased region" description="Low complexity" evidence="1">
    <location>
        <begin position="301"/>
        <end position="324"/>
    </location>
</feature>
<feature type="compositionally biased region" description="Polar residues" evidence="1">
    <location>
        <begin position="230"/>
        <end position="240"/>
    </location>
</feature>
<dbReference type="SMART" id="SM00240">
    <property type="entry name" value="FHA"/>
    <property type="match status" value="1"/>
</dbReference>
<feature type="region of interest" description="Disordered" evidence="1">
    <location>
        <begin position="1"/>
        <end position="23"/>
    </location>
</feature>
<feature type="compositionally biased region" description="Low complexity" evidence="1">
    <location>
        <begin position="184"/>
        <end position="194"/>
    </location>
</feature>
<dbReference type="EMBL" id="FNAH01000007">
    <property type="protein sequence ID" value="SDE47651.1"/>
    <property type="molecule type" value="Genomic_DNA"/>
</dbReference>
<feature type="compositionally biased region" description="Pro residues" evidence="1">
    <location>
        <begin position="133"/>
        <end position="145"/>
    </location>
</feature>
<proteinExistence type="predicted"/>
<dbReference type="NCBIfam" id="TIGR03354">
    <property type="entry name" value="VI_FHA"/>
    <property type="match status" value="1"/>
</dbReference>
<gene>
    <name evidence="3" type="ORF">SAMN05421538_10717</name>
</gene>
<keyword evidence="4" id="KW-1185">Reference proteome</keyword>
<dbReference type="InterPro" id="IPR017735">
    <property type="entry name" value="T6SS_FHA"/>
</dbReference>
<evidence type="ECO:0000313" key="4">
    <source>
        <dbReference type="Proteomes" id="UP000199344"/>
    </source>
</evidence>
<evidence type="ECO:0000313" key="3">
    <source>
        <dbReference type="EMBL" id="SDE47651.1"/>
    </source>
</evidence>
<dbReference type="SUPFAM" id="SSF49879">
    <property type="entry name" value="SMAD/FHA domain"/>
    <property type="match status" value="1"/>
</dbReference>
<sequence>MGVRLVIESAPHPQREKEREFSGGRMVIGRSDDADWPLHDPDMYVSRQHCILTEQDGTVMATDASSSGLFIDNAAHPVGASNSVAVEPGMRLRMGDFVLRVEAASGASAAPPGAAAASGGGMVFDFSIGDGEAPPPPPEPRPADLPDPFGLTDSARSHERKRPPAPPRPLDQEDAFSLDLRRSANPATPTDAEAAPPPGGGGYFDPLPGHVADAPSPAPASASDHPPSSQTAPSGISSSEGPKDIFADWTRASPAETPVSTPAQDTGPSTGLDPAGATDTAPQNAGSPDAGAVPVPSAHMPSPSAPVTAAEAAPSPAPATPVASGGDDAQAHAALLRGMGLDPAQFTGDPVAQAEQIGRAMRMLVDGLMQQLRTRAVAKQRARVAQTIVARADVNPLKFLATPDEVLASFVQPRGKGYLDAEASLEEAFRDLTDHQLRTWTALQTALRRMIDRFDPEAIETSMAEVGLLESLMAGGRSAKLWRLYEERYREIARAAEDQFLGEVGADFREAYENGRS</sequence>
<reference evidence="3 4" key="1">
    <citation type="submission" date="2016-10" db="EMBL/GenBank/DDBJ databases">
        <authorList>
            <person name="de Groot N.N."/>
        </authorList>
    </citation>
    <scope>NUCLEOTIDE SEQUENCE [LARGE SCALE GENOMIC DNA]</scope>
    <source>
        <strain evidence="3 4">DSM 22220</strain>
    </source>
</reference>
<dbReference type="OrthoDB" id="273564at2"/>
<protein>
    <submittedName>
        <fullName evidence="3">Type VI secretion system protein ImpI</fullName>
    </submittedName>
</protein>
<dbReference type="InterPro" id="IPR046883">
    <property type="entry name" value="T6SS_FHA_C"/>
</dbReference>
<feature type="compositionally biased region" description="Basic and acidic residues" evidence="1">
    <location>
        <begin position="13"/>
        <end position="22"/>
    </location>
</feature>